<dbReference type="Gramene" id="ERN14154">
    <property type="protein sequence ID" value="ERN14154"/>
    <property type="gene ID" value="AMTR_s00021p00252540"/>
</dbReference>
<reference evidence="2" key="1">
    <citation type="journal article" date="2013" name="Science">
        <title>The Amborella genome and the evolution of flowering plants.</title>
        <authorList>
            <consortium name="Amborella Genome Project"/>
        </authorList>
    </citation>
    <scope>NUCLEOTIDE SEQUENCE [LARGE SCALE GENOMIC DNA]</scope>
</reference>
<sequence length="70" mass="7781">MSRKRPVELTHGHGMYDGGHAMHVLATSSWERTLATGTRRSIGLGWGPPKPDTCLVDRDMIRDSLCTFGR</sequence>
<dbReference type="Proteomes" id="UP000017836">
    <property type="component" value="Unassembled WGS sequence"/>
</dbReference>
<gene>
    <name evidence="1" type="ORF">AMTR_s00021p00252540</name>
</gene>
<proteinExistence type="predicted"/>
<dbReference type="AlphaFoldDB" id="W1Q0P9"/>
<organism evidence="1 2">
    <name type="scientific">Amborella trichopoda</name>
    <dbReference type="NCBI Taxonomy" id="13333"/>
    <lineage>
        <taxon>Eukaryota</taxon>
        <taxon>Viridiplantae</taxon>
        <taxon>Streptophyta</taxon>
        <taxon>Embryophyta</taxon>
        <taxon>Tracheophyta</taxon>
        <taxon>Spermatophyta</taxon>
        <taxon>Magnoliopsida</taxon>
        <taxon>Amborellales</taxon>
        <taxon>Amborellaceae</taxon>
        <taxon>Amborella</taxon>
    </lineage>
</organism>
<evidence type="ECO:0000313" key="2">
    <source>
        <dbReference type="Proteomes" id="UP000017836"/>
    </source>
</evidence>
<accession>W1Q0P9</accession>
<name>W1Q0P9_AMBTC</name>
<evidence type="ECO:0000313" key="1">
    <source>
        <dbReference type="EMBL" id="ERN14154.1"/>
    </source>
</evidence>
<protein>
    <submittedName>
        <fullName evidence="1">Uncharacterized protein</fullName>
    </submittedName>
</protein>
<keyword evidence="2" id="KW-1185">Reference proteome</keyword>
<dbReference type="HOGENOM" id="CLU_2761146_0_0_1"/>
<dbReference type="EMBL" id="KI392560">
    <property type="protein sequence ID" value="ERN14154.1"/>
    <property type="molecule type" value="Genomic_DNA"/>
</dbReference>